<dbReference type="AlphaFoldDB" id="A0AAW1VHW5"/>
<evidence type="ECO:0000313" key="2">
    <source>
        <dbReference type="EMBL" id="KAK9903005.1"/>
    </source>
</evidence>
<proteinExistence type="predicted"/>
<comment type="caution">
    <text evidence="2">The sequence shown here is derived from an EMBL/GenBank/DDBJ whole genome shotgun (WGS) entry which is preliminary data.</text>
</comment>
<accession>A0AAW1VHW5</accession>
<gene>
    <name evidence="2" type="ORF">M0R45_001347</name>
</gene>
<evidence type="ECO:0000313" key="3">
    <source>
        <dbReference type="Proteomes" id="UP001457282"/>
    </source>
</evidence>
<sequence length="72" mass="7981">MRRITAESEPSLGSGNKALGGAAKHDCDVVENSSEHGLERDMRVNWRRSYCDWWAIRETGSQSGNTGVMLVN</sequence>
<keyword evidence="3" id="KW-1185">Reference proteome</keyword>
<dbReference type="Proteomes" id="UP001457282">
    <property type="component" value="Unassembled WGS sequence"/>
</dbReference>
<protein>
    <submittedName>
        <fullName evidence="2">Uncharacterized protein</fullName>
    </submittedName>
</protein>
<name>A0AAW1VHW5_RUBAR</name>
<evidence type="ECO:0000256" key="1">
    <source>
        <dbReference type="SAM" id="MobiDB-lite"/>
    </source>
</evidence>
<dbReference type="EMBL" id="JBEDUW010000244">
    <property type="protein sequence ID" value="KAK9903005.1"/>
    <property type="molecule type" value="Genomic_DNA"/>
</dbReference>
<reference evidence="2 3" key="1">
    <citation type="journal article" date="2023" name="G3 (Bethesda)">
        <title>A chromosome-length genome assembly and annotation of blackberry (Rubus argutus, cv. 'Hillquist').</title>
        <authorList>
            <person name="Bruna T."/>
            <person name="Aryal R."/>
            <person name="Dudchenko O."/>
            <person name="Sargent D.J."/>
            <person name="Mead D."/>
            <person name="Buti M."/>
            <person name="Cavallini A."/>
            <person name="Hytonen T."/>
            <person name="Andres J."/>
            <person name="Pham M."/>
            <person name="Weisz D."/>
            <person name="Mascagni F."/>
            <person name="Usai G."/>
            <person name="Natali L."/>
            <person name="Bassil N."/>
            <person name="Fernandez G.E."/>
            <person name="Lomsadze A."/>
            <person name="Armour M."/>
            <person name="Olukolu B."/>
            <person name="Poorten T."/>
            <person name="Britton C."/>
            <person name="Davik J."/>
            <person name="Ashrafi H."/>
            <person name="Aiden E.L."/>
            <person name="Borodovsky M."/>
            <person name="Worthington M."/>
        </authorList>
    </citation>
    <scope>NUCLEOTIDE SEQUENCE [LARGE SCALE GENOMIC DNA]</scope>
    <source>
        <strain evidence="2">PI 553951</strain>
    </source>
</reference>
<organism evidence="2 3">
    <name type="scientific">Rubus argutus</name>
    <name type="common">Southern blackberry</name>
    <dbReference type="NCBI Taxonomy" id="59490"/>
    <lineage>
        <taxon>Eukaryota</taxon>
        <taxon>Viridiplantae</taxon>
        <taxon>Streptophyta</taxon>
        <taxon>Embryophyta</taxon>
        <taxon>Tracheophyta</taxon>
        <taxon>Spermatophyta</taxon>
        <taxon>Magnoliopsida</taxon>
        <taxon>eudicotyledons</taxon>
        <taxon>Gunneridae</taxon>
        <taxon>Pentapetalae</taxon>
        <taxon>rosids</taxon>
        <taxon>fabids</taxon>
        <taxon>Rosales</taxon>
        <taxon>Rosaceae</taxon>
        <taxon>Rosoideae</taxon>
        <taxon>Rosoideae incertae sedis</taxon>
        <taxon>Rubus</taxon>
    </lineage>
</organism>
<feature type="region of interest" description="Disordered" evidence="1">
    <location>
        <begin position="1"/>
        <end position="23"/>
    </location>
</feature>